<feature type="chain" id="PRO_5043393509" evidence="8">
    <location>
        <begin position="19"/>
        <end position="276"/>
    </location>
</feature>
<keyword evidence="10" id="KW-1185">Reference proteome</keyword>
<dbReference type="InterPro" id="IPR051764">
    <property type="entry name" value="Avidin/Streptavidin-rel"/>
</dbReference>
<evidence type="ECO:0000256" key="5">
    <source>
        <dbReference type="ARBA" id="ARBA00023157"/>
    </source>
</evidence>
<keyword evidence="6" id="KW-0325">Glycoprotein</keyword>
<evidence type="ECO:0000256" key="3">
    <source>
        <dbReference type="ARBA" id="ARBA00022525"/>
    </source>
</evidence>
<evidence type="ECO:0000256" key="6">
    <source>
        <dbReference type="ARBA" id="ARBA00023180"/>
    </source>
</evidence>
<comment type="similarity">
    <text evidence="2">Belongs to the avidin/streptavidin family.</text>
</comment>
<evidence type="ECO:0000256" key="8">
    <source>
        <dbReference type="SAM" id="SignalP"/>
    </source>
</evidence>
<evidence type="ECO:0000256" key="7">
    <source>
        <dbReference type="ARBA" id="ARBA00023267"/>
    </source>
</evidence>
<accession>A0AAV1ZD03</accession>
<comment type="subcellular location">
    <subcellularLocation>
        <location evidence="1">Secreted</location>
    </subcellularLocation>
</comment>
<keyword evidence="7" id="KW-0092">Biotin</keyword>
<dbReference type="Gene3D" id="2.40.128.30">
    <property type="entry name" value="Avidin-like"/>
    <property type="match status" value="2"/>
</dbReference>
<dbReference type="AlphaFoldDB" id="A0AAV1ZD03"/>
<evidence type="ECO:0000313" key="10">
    <source>
        <dbReference type="Proteomes" id="UP001497382"/>
    </source>
</evidence>
<dbReference type="EMBL" id="CAXIEN010000037">
    <property type="protein sequence ID" value="CAL1268984.1"/>
    <property type="molecule type" value="Genomic_DNA"/>
</dbReference>
<dbReference type="InterPro" id="IPR005468">
    <property type="entry name" value="Avidin/str"/>
</dbReference>
<dbReference type="GO" id="GO:0005576">
    <property type="term" value="C:extracellular region"/>
    <property type="evidence" value="ECO:0007669"/>
    <property type="project" value="UniProtKB-SubCell"/>
</dbReference>
<feature type="signal peptide" evidence="8">
    <location>
        <begin position="1"/>
        <end position="18"/>
    </location>
</feature>
<evidence type="ECO:0000256" key="2">
    <source>
        <dbReference type="ARBA" id="ARBA00006297"/>
    </source>
</evidence>
<evidence type="ECO:0000256" key="4">
    <source>
        <dbReference type="ARBA" id="ARBA00022729"/>
    </source>
</evidence>
<dbReference type="PRINTS" id="PR00709">
    <property type="entry name" value="AVIDIN"/>
</dbReference>
<dbReference type="PANTHER" id="PTHR34399:SF3">
    <property type="entry name" value="AVID PROTEIN-RELATED"/>
    <property type="match status" value="1"/>
</dbReference>
<dbReference type="InterPro" id="IPR036896">
    <property type="entry name" value="Avidin-like_sf"/>
</dbReference>
<reference evidence="9 10" key="1">
    <citation type="submission" date="2024-04" db="EMBL/GenBank/DDBJ databases">
        <authorList>
            <person name="Rising A."/>
            <person name="Reimegard J."/>
            <person name="Sonavane S."/>
            <person name="Akerstrom W."/>
            <person name="Nylinder S."/>
            <person name="Hedman E."/>
            <person name="Kallberg Y."/>
        </authorList>
    </citation>
    <scope>NUCLEOTIDE SEQUENCE [LARGE SCALE GENOMIC DNA]</scope>
</reference>
<dbReference type="GO" id="GO:0009374">
    <property type="term" value="F:biotin binding"/>
    <property type="evidence" value="ECO:0007669"/>
    <property type="project" value="InterPro"/>
</dbReference>
<keyword evidence="5" id="KW-1015">Disulfide bond</keyword>
<name>A0AAV1ZD03_9ARAC</name>
<dbReference type="SUPFAM" id="SSF50876">
    <property type="entry name" value="Avidin/streptavidin"/>
    <property type="match status" value="2"/>
</dbReference>
<dbReference type="PANTHER" id="PTHR34399">
    <property type="entry name" value="AVIDIN-RELATED"/>
    <property type="match status" value="1"/>
</dbReference>
<dbReference type="InterPro" id="IPR005469">
    <property type="entry name" value="Avidin"/>
</dbReference>
<dbReference type="Pfam" id="PF01382">
    <property type="entry name" value="Avidin"/>
    <property type="match status" value="2"/>
</dbReference>
<comment type="caution">
    <text evidence="9">The sequence shown here is derived from an EMBL/GenBank/DDBJ whole genome shotgun (WGS) entry which is preliminary data.</text>
</comment>
<sequence>MEITTVIVFCLGLALAYGTPTNRAPCTDLTGTWRNELGSNMTVQRIGDSFKFSGRYNTSVESSAGASTISSDISGLVQPVEGGSLVAFNVLWNHGASITAWVGQCLVCDGQEKLHTTWVLRSLQIPRKRWMSTRINQDTFWRVDEESQGTAQDATVNVQSSNVLGDWKSVTGDSVEITQASEQGSMEGLHKGPGAENGALVYGRFDGNQTHIALGFAAANNQYIKGWAGHIYNPQEANQPMETSWLSHTFSNLCNDPRKNVEYGMDYYSKGGANVE</sequence>
<proteinExistence type="inferred from homology"/>
<evidence type="ECO:0000313" key="9">
    <source>
        <dbReference type="EMBL" id="CAL1268984.1"/>
    </source>
</evidence>
<keyword evidence="4 8" id="KW-0732">Signal</keyword>
<protein>
    <submittedName>
        <fullName evidence="9">Uncharacterized protein</fullName>
    </submittedName>
</protein>
<dbReference type="PROSITE" id="PS51326">
    <property type="entry name" value="AVIDIN_2"/>
    <property type="match status" value="1"/>
</dbReference>
<evidence type="ECO:0000256" key="1">
    <source>
        <dbReference type="ARBA" id="ARBA00004613"/>
    </source>
</evidence>
<gene>
    <name evidence="9" type="ORF">LARSCL_LOCUS4497</name>
</gene>
<keyword evidence="3" id="KW-0964">Secreted</keyword>
<dbReference type="Proteomes" id="UP001497382">
    <property type="component" value="Unassembled WGS sequence"/>
</dbReference>
<organism evidence="9 10">
    <name type="scientific">Larinioides sclopetarius</name>
    <dbReference type="NCBI Taxonomy" id="280406"/>
    <lineage>
        <taxon>Eukaryota</taxon>
        <taxon>Metazoa</taxon>
        <taxon>Ecdysozoa</taxon>
        <taxon>Arthropoda</taxon>
        <taxon>Chelicerata</taxon>
        <taxon>Arachnida</taxon>
        <taxon>Araneae</taxon>
        <taxon>Araneomorphae</taxon>
        <taxon>Entelegynae</taxon>
        <taxon>Araneoidea</taxon>
        <taxon>Araneidae</taxon>
        <taxon>Larinioides</taxon>
    </lineage>
</organism>